<dbReference type="AlphaFoldDB" id="A0A9N9L6E5"/>
<evidence type="ECO:0000313" key="1">
    <source>
        <dbReference type="EMBL" id="CAG8961225.1"/>
    </source>
</evidence>
<reference evidence="1" key="1">
    <citation type="submission" date="2021-07" db="EMBL/GenBank/DDBJ databases">
        <authorList>
            <person name="Durling M."/>
        </authorList>
    </citation>
    <scope>NUCLEOTIDE SEQUENCE</scope>
</reference>
<sequence length="137" mass="15606">MGKTDYKGALGLKDFELYKVALFEHLTVLGQVKWIEKKIKIEDIQDNSTPASIKDGTSTTTDKIESKKMERATISLKIRASLNKEHAGRIAAISDRDLWEQFKTIIKAYEGDNEVRYNTLSRPTQESMYRSALIFAC</sequence>
<protein>
    <submittedName>
        <fullName evidence="1">Uncharacterized protein</fullName>
    </submittedName>
</protein>
<comment type="caution">
    <text evidence="1">The sequence shown here is derived from an EMBL/GenBank/DDBJ whole genome shotgun (WGS) entry which is preliminary data.</text>
</comment>
<name>A0A9N9L6E5_9HELO</name>
<dbReference type="Proteomes" id="UP000696280">
    <property type="component" value="Unassembled WGS sequence"/>
</dbReference>
<keyword evidence="2" id="KW-1185">Reference proteome</keyword>
<evidence type="ECO:0000313" key="2">
    <source>
        <dbReference type="Proteomes" id="UP000696280"/>
    </source>
</evidence>
<dbReference type="EMBL" id="CAJVRL010000104">
    <property type="protein sequence ID" value="CAG8961225.1"/>
    <property type="molecule type" value="Genomic_DNA"/>
</dbReference>
<accession>A0A9N9L6E5</accession>
<organism evidence="1 2">
    <name type="scientific">Hymenoscyphus fraxineus</name>
    <dbReference type="NCBI Taxonomy" id="746836"/>
    <lineage>
        <taxon>Eukaryota</taxon>
        <taxon>Fungi</taxon>
        <taxon>Dikarya</taxon>
        <taxon>Ascomycota</taxon>
        <taxon>Pezizomycotina</taxon>
        <taxon>Leotiomycetes</taxon>
        <taxon>Helotiales</taxon>
        <taxon>Helotiaceae</taxon>
        <taxon>Hymenoscyphus</taxon>
    </lineage>
</organism>
<gene>
    <name evidence="1" type="ORF">HYFRA_00013281</name>
</gene>
<proteinExistence type="predicted"/>